<dbReference type="AlphaFoldDB" id="M0ZXX1"/>
<reference evidence="2" key="1">
    <citation type="journal article" date="2011" name="Nature">
        <title>Genome sequence and analysis of the tuber crop potato.</title>
        <authorList>
            <consortium name="The Potato Genome Sequencing Consortium"/>
        </authorList>
    </citation>
    <scope>NUCLEOTIDE SEQUENCE [LARGE SCALE GENOMIC DNA]</scope>
    <source>
        <strain evidence="2">cv. DM1-3 516 R44</strain>
    </source>
</reference>
<evidence type="ECO:0000313" key="2">
    <source>
        <dbReference type="Proteomes" id="UP000011115"/>
    </source>
</evidence>
<reference evidence="1" key="2">
    <citation type="submission" date="2015-06" db="UniProtKB">
        <authorList>
            <consortium name="EnsemblPlants"/>
        </authorList>
    </citation>
    <scope>IDENTIFICATION</scope>
    <source>
        <strain evidence="1">DM1-3 516 R44</strain>
    </source>
</reference>
<dbReference type="HOGENOM" id="CLU_129007_1_0_1"/>
<dbReference type="EnsemblPlants" id="PGSC0003DMT400010361">
    <property type="protein sequence ID" value="PGSC0003DMT400010361"/>
    <property type="gene ID" value="PGSC0003DMG400004045"/>
</dbReference>
<name>M0ZXX1_SOLTU</name>
<dbReference type="Gramene" id="PGSC0003DMT400010361">
    <property type="protein sequence ID" value="PGSC0003DMT400010361"/>
    <property type="gene ID" value="PGSC0003DMG400004045"/>
</dbReference>
<organism evidence="1 2">
    <name type="scientific">Solanum tuberosum</name>
    <name type="common">Potato</name>
    <dbReference type="NCBI Taxonomy" id="4113"/>
    <lineage>
        <taxon>Eukaryota</taxon>
        <taxon>Viridiplantae</taxon>
        <taxon>Streptophyta</taxon>
        <taxon>Embryophyta</taxon>
        <taxon>Tracheophyta</taxon>
        <taxon>Spermatophyta</taxon>
        <taxon>Magnoliopsida</taxon>
        <taxon>eudicotyledons</taxon>
        <taxon>Gunneridae</taxon>
        <taxon>Pentapetalae</taxon>
        <taxon>asterids</taxon>
        <taxon>lamiids</taxon>
        <taxon>Solanales</taxon>
        <taxon>Solanaceae</taxon>
        <taxon>Solanoideae</taxon>
        <taxon>Solaneae</taxon>
        <taxon>Solanum</taxon>
    </lineage>
</organism>
<dbReference type="Proteomes" id="UP000011115">
    <property type="component" value="Unassembled WGS sequence"/>
</dbReference>
<accession>M0ZXX1</accession>
<dbReference type="PaxDb" id="4113-PGSC0003DMT400010361"/>
<protein>
    <submittedName>
        <fullName evidence="1">Uncharacterized protein</fullName>
    </submittedName>
</protein>
<proteinExistence type="predicted"/>
<dbReference type="InParanoid" id="M0ZXX1"/>
<evidence type="ECO:0000313" key="1">
    <source>
        <dbReference type="EnsemblPlants" id="PGSC0003DMT400010361"/>
    </source>
</evidence>
<sequence>MRSFRTPTCRMRNILHLNPLTLSSLVCGNETRIHSLDLNLMSIHYHRPSTDYSASLVGIADQLGDLPFGIVHRRLAPAFNIVVLWVIVRHSTALKNFLAMRRLLPFSADLILSFRAQHTVTKGEVRPFGD</sequence>
<keyword evidence="2" id="KW-1185">Reference proteome</keyword>